<gene>
    <name evidence="2" type="ORF">EVAR_20594_1</name>
</gene>
<comment type="caution">
    <text evidence="2">The sequence shown here is derived from an EMBL/GenBank/DDBJ whole genome shotgun (WGS) entry which is preliminary data.</text>
</comment>
<dbReference type="Proteomes" id="UP000299102">
    <property type="component" value="Unassembled WGS sequence"/>
</dbReference>
<feature type="region of interest" description="Disordered" evidence="1">
    <location>
        <begin position="74"/>
        <end position="109"/>
    </location>
</feature>
<protein>
    <submittedName>
        <fullName evidence="2">Uncharacterized protein</fullName>
    </submittedName>
</protein>
<reference evidence="2 3" key="1">
    <citation type="journal article" date="2019" name="Commun. Biol.">
        <title>The bagworm genome reveals a unique fibroin gene that provides high tensile strength.</title>
        <authorList>
            <person name="Kono N."/>
            <person name="Nakamura H."/>
            <person name="Ohtoshi R."/>
            <person name="Tomita M."/>
            <person name="Numata K."/>
            <person name="Arakawa K."/>
        </authorList>
    </citation>
    <scope>NUCLEOTIDE SEQUENCE [LARGE SCALE GENOMIC DNA]</scope>
</reference>
<evidence type="ECO:0000256" key="1">
    <source>
        <dbReference type="SAM" id="MobiDB-lite"/>
    </source>
</evidence>
<evidence type="ECO:0000313" key="2">
    <source>
        <dbReference type="EMBL" id="GBP29231.1"/>
    </source>
</evidence>
<sequence>MTCFLQVCKPPTSLRNSQIVRLVEYTLVVQHVINSPYLILTRSRISNDQFFFTNLIPYPRRSAIYMGLIFAGGTQQGTRMPPYVNLPRSSKSRNPLLGSPTIGEEKPKE</sequence>
<dbReference type="EMBL" id="BGZK01000217">
    <property type="protein sequence ID" value="GBP29231.1"/>
    <property type="molecule type" value="Genomic_DNA"/>
</dbReference>
<name>A0A4C1URZ1_EUMVA</name>
<evidence type="ECO:0000313" key="3">
    <source>
        <dbReference type="Proteomes" id="UP000299102"/>
    </source>
</evidence>
<keyword evidence="3" id="KW-1185">Reference proteome</keyword>
<proteinExistence type="predicted"/>
<dbReference type="AlphaFoldDB" id="A0A4C1URZ1"/>
<organism evidence="2 3">
    <name type="scientific">Eumeta variegata</name>
    <name type="common">Bagworm moth</name>
    <name type="synonym">Eumeta japonica</name>
    <dbReference type="NCBI Taxonomy" id="151549"/>
    <lineage>
        <taxon>Eukaryota</taxon>
        <taxon>Metazoa</taxon>
        <taxon>Ecdysozoa</taxon>
        <taxon>Arthropoda</taxon>
        <taxon>Hexapoda</taxon>
        <taxon>Insecta</taxon>
        <taxon>Pterygota</taxon>
        <taxon>Neoptera</taxon>
        <taxon>Endopterygota</taxon>
        <taxon>Lepidoptera</taxon>
        <taxon>Glossata</taxon>
        <taxon>Ditrysia</taxon>
        <taxon>Tineoidea</taxon>
        <taxon>Psychidae</taxon>
        <taxon>Oiketicinae</taxon>
        <taxon>Eumeta</taxon>
    </lineage>
</organism>
<accession>A0A4C1URZ1</accession>